<sequence length="159" mass="17963">IALQEFYRGLELLKSYALLNRTAFRKINKKYDKTVNARPWGRYMSEKVNQAYFVNSEVLDGHIHVTEDLYARYFERGNHKIAVGKLRAKTARAGDFTGSVFRNGLMMAAGSVFGIQGLVYGAELLYNENPTIAANTTYTLQASRPCHFPIDATLPLTFD</sequence>
<organism evidence="2 3">
    <name type="scientific">Cryomyces antarcticus</name>
    <dbReference type="NCBI Taxonomy" id="329879"/>
    <lineage>
        <taxon>Eukaryota</taxon>
        <taxon>Fungi</taxon>
        <taxon>Dikarya</taxon>
        <taxon>Ascomycota</taxon>
        <taxon>Pezizomycotina</taxon>
        <taxon>Dothideomycetes</taxon>
        <taxon>Dothideomycetes incertae sedis</taxon>
        <taxon>Cryomyces</taxon>
    </lineage>
</organism>
<keyword evidence="3" id="KW-1185">Reference proteome</keyword>
<feature type="domain" description="SPX" evidence="1">
    <location>
        <begin position="1"/>
        <end position="45"/>
    </location>
</feature>
<dbReference type="Pfam" id="PF03105">
    <property type="entry name" value="SPX"/>
    <property type="match status" value="1"/>
</dbReference>
<comment type="caution">
    <text evidence="2">The sequence shown here is derived from an EMBL/GenBank/DDBJ whole genome shotgun (WGS) entry which is preliminary data.</text>
</comment>
<dbReference type="EMBL" id="JAVRRA010009160">
    <property type="protein sequence ID" value="KAK5251432.1"/>
    <property type="molecule type" value="Genomic_DNA"/>
</dbReference>
<dbReference type="InterPro" id="IPR004331">
    <property type="entry name" value="SPX_dom"/>
</dbReference>
<name>A0ABR0LWJ6_9PEZI</name>
<evidence type="ECO:0000313" key="2">
    <source>
        <dbReference type="EMBL" id="KAK5251432.1"/>
    </source>
</evidence>
<accession>A0ABR0LWJ6</accession>
<dbReference type="PANTHER" id="PTHR10783:SF103">
    <property type="entry name" value="SOLUTE CARRIER FAMILY 53 MEMBER 1"/>
    <property type="match status" value="1"/>
</dbReference>
<proteinExistence type="predicted"/>
<feature type="non-terminal residue" evidence="2">
    <location>
        <position position="1"/>
    </location>
</feature>
<keyword evidence="2" id="KW-0675">Receptor</keyword>
<evidence type="ECO:0000313" key="3">
    <source>
        <dbReference type="Proteomes" id="UP001357485"/>
    </source>
</evidence>
<evidence type="ECO:0000259" key="1">
    <source>
        <dbReference type="PROSITE" id="PS51382"/>
    </source>
</evidence>
<protein>
    <submittedName>
        <fullName evidence="2">Xenotropic and polytropic retrovirus receptor 1</fullName>
    </submittedName>
</protein>
<dbReference type="PROSITE" id="PS51382">
    <property type="entry name" value="SPX"/>
    <property type="match status" value="1"/>
</dbReference>
<dbReference type="Proteomes" id="UP001357485">
    <property type="component" value="Unassembled WGS sequence"/>
</dbReference>
<gene>
    <name evidence="2" type="primary">SYG1_1</name>
    <name evidence="2" type="ORF">LTR16_005701</name>
</gene>
<dbReference type="PANTHER" id="PTHR10783">
    <property type="entry name" value="XENOTROPIC AND POLYTROPIC RETROVIRUS RECEPTOR 1-RELATED"/>
    <property type="match status" value="1"/>
</dbReference>
<dbReference type="CDD" id="cd14475">
    <property type="entry name" value="SPX_SYG1_like"/>
    <property type="match status" value="1"/>
</dbReference>
<reference evidence="2 3" key="1">
    <citation type="submission" date="2023-08" db="EMBL/GenBank/DDBJ databases">
        <title>Black Yeasts Isolated from many extreme environments.</title>
        <authorList>
            <person name="Coleine C."/>
            <person name="Stajich J.E."/>
            <person name="Selbmann L."/>
        </authorList>
    </citation>
    <scope>NUCLEOTIDE SEQUENCE [LARGE SCALE GENOMIC DNA]</scope>
    <source>
        <strain evidence="2 3">CCFEE 536</strain>
    </source>
</reference>